<proteinExistence type="predicted"/>
<organism evidence="1">
    <name type="scientific">Brassica cretica</name>
    <name type="common">Mustard</name>
    <dbReference type="NCBI Taxonomy" id="69181"/>
    <lineage>
        <taxon>Eukaryota</taxon>
        <taxon>Viridiplantae</taxon>
        <taxon>Streptophyta</taxon>
        <taxon>Embryophyta</taxon>
        <taxon>Tracheophyta</taxon>
        <taxon>Spermatophyta</taxon>
        <taxon>Magnoliopsida</taxon>
        <taxon>eudicotyledons</taxon>
        <taxon>Gunneridae</taxon>
        <taxon>Pentapetalae</taxon>
        <taxon>rosids</taxon>
        <taxon>malvids</taxon>
        <taxon>Brassicales</taxon>
        <taxon>Brassicaceae</taxon>
        <taxon>Brassiceae</taxon>
        <taxon>Brassica</taxon>
    </lineage>
</organism>
<gene>
    <name evidence="1" type="ORF">F2Q70_00045092</name>
</gene>
<evidence type="ECO:0000313" key="1">
    <source>
        <dbReference type="EMBL" id="KAF2594631.1"/>
    </source>
</evidence>
<sequence length="115" mass="13427">MNHWAVQPNAFGDQSVVVCPKPRRIALRNPSLYHHPARSLRCYFSHQQVEVCESEAETDILDIILTKEYTKADMKKHVQMLMKKMEKDGIVPNKRFFLEALEVFRSRLPGSIEQE</sequence>
<protein>
    <submittedName>
        <fullName evidence="1">Uncharacterized protein</fullName>
    </submittedName>
</protein>
<accession>A0A8S9KL12</accession>
<reference evidence="1" key="1">
    <citation type="submission" date="2019-12" db="EMBL/GenBank/DDBJ databases">
        <title>Genome sequencing and annotation of Brassica cretica.</title>
        <authorList>
            <person name="Studholme D.J."/>
            <person name="Sarris P.F."/>
        </authorList>
    </citation>
    <scope>NUCLEOTIDE SEQUENCE</scope>
    <source>
        <strain evidence="1">PFS-102/07</strain>
        <tissue evidence="1">Leaf</tissue>
    </source>
</reference>
<comment type="caution">
    <text evidence="1">The sequence shown here is derived from an EMBL/GenBank/DDBJ whole genome shotgun (WGS) entry which is preliminary data.</text>
</comment>
<dbReference type="AlphaFoldDB" id="A0A8S9KL12"/>
<name>A0A8S9KL12_BRACR</name>
<dbReference type="EMBL" id="QGKY02000164">
    <property type="protein sequence ID" value="KAF2594631.1"/>
    <property type="molecule type" value="Genomic_DNA"/>
</dbReference>